<dbReference type="EMBL" id="FMWD01000009">
    <property type="protein sequence ID" value="SCZ64976.1"/>
    <property type="molecule type" value="Genomic_DNA"/>
</dbReference>
<dbReference type="InterPro" id="IPR050810">
    <property type="entry name" value="Bact_Secretion_Sys_Channel"/>
</dbReference>
<keyword evidence="7" id="KW-1185">Reference proteome</keyword>
<dbReference type="PROSITE" id="PS51257">
    <property type="entry name" value="PROKAR_LIPOPROTEIN"/>
    <property type="match status" value="1"/>
</dbReference>
<evidence type="ECO:0000259" key="5">
    <source>
        <dbReference type="SMART" id="SM00965"/>
    </source>
</evidence>
<evidence type="ECO:0000313" key="6">
    <source>
        <dbReference type="EMBL" id="SCZ64976.1"/>
    </source>
</evidence>
<reference evidence="6 7" key="1">
    <citation type="submission" date="2016-10" db="EMBL/GenBank/DDBJ databases">
        <authorList>
            <person name="de Groot N.N."/>
        </authorList>
    </citation>
    <scope>NUCLEOTIDE SEQUENCE [LARGE SCALE GENOMIC DNA]</scope>
    <source>
        <strain evidence="6 7">HLD2</strain>
    </source>
</reference>
<dbReference type="GO" id="GO:0009306">
    <property type="term" value="P:protein secretion"/>
    <property type="evidence" value="ECO:0007669"/>
    <property type="project" value="InterPro"/>
</dbReference>
<keyword evidence="2" id="KW-0472">Membrane</keyword>
<dbReference type="AlphaFoldDB" id="A0A1G5QTH0"/>
<dbReference type="PANTHER" id="PTHR30332">
    <property type="entry name" value="PROBABLE GENERAL SECRETION PATHWAY PROTEIN D"/>
    <property type="match status" value="1"/>
</dbReference>
<evidence type="ECO:0000256" key="2">
    <source>
        <dbReference type="ARBA" id="ARBA00023136"/>
    </source>
</evidence>
<evidence type="ECO:0000256" key="3">
    <source>
        <dbReference type="ARBA" id="ARBA00023237"/>
    </source>
</evidence>
<dbReference type="Proteomes" id="UP000199648">
    <property type="component" value="Unassembled WGS sequence"/>
</dbReference>
<evidence type="ECO:0000313" key="7">
    <source>
        <dbReference type="Proteomes" id="UP000199648"/>
    </source>
</evidence>
<dbReference type="SMART" id="SM00965">
    <property type="entry name" value="STN"/>
    <property type="match status" value="1"/>
</dbReference>
<dbReference type="InterPro" id="IPR004846">
    <property type="entry name" value="T2SS/T3SS_dom"/>
</dbReference>
<dbReference type="GO" id="GO:0019867">
    <property type="term" value="C:outer membrane"/>
    <property type="evidence" value="ECO:0007669"/>
    <property type="project" value="InterPro"/>
</dbReference>
<dbReference type="STRING" id="415747.SAMN03097708_02756"/>
<feature type="compositionally biased region" description="Basic and acidic residues" evidence="4">
    <location>
        <begin position="185"/>
        <end position="196"/>
    </location>
</feature>
<gene>
    <name evidence="6" type="ORF">SAMN03097708_02756</name>
</gene>
<evidence type="ECO:0000256" key="1">
    <source>
        <dbReference type="ARBA" id="ARBA00022448"/>
    </source>
</evidence>
<dbReference type="GO" id="GO:0009297">
    <property type="term" value="P:pilus assembly"/>
    <property type="evidence" value="ECO:0007669"/>
    <property type="project" value="InterPro"/>
</dbReference>
<feature type="region of interest" description="Disordered" evidence="4">
    <location>
        <begin position="176"/>
        <end position="212"/>
    </location>
</feature>
<dbReference type="PANTHER" id="PTHR30332:SF17">
    <property type="entry name" value="TYPE IV PILIATION SYSTEM PROTEIN DR_0774-RELATED"/>
    <property type="match status" value="1"/>
</dbReference>
<dbReference type="Pfam" id="PF07655">
    <property type="entry name" value="Secretin_N_2"/>
    <property type="match status" value="1"/>
</dbReference>
<dbReference type="InterPro" id="IPR013358">
    <property type="entry name" value="Pilus_biogenesis_MshL"/>
</dbReference>
<dbReference type="InterPro" id="IPR001775">
    <property type="entry name" value="GspD/PilQ"/>
</dbReference>
<feature type="domain" description="Secretin/TonB short N-terminal" evidence="5">
    <location>
        <begin position="103"/>
        <end position="151"/>
    </location>
</feature>
<sequence length="559" mass="60580">MKNQEHCKSLLSLLALTVGLGGCAGIDRGETMSDIRAAAREGLQGAEPKDREPPPDLSSALMPELQVDIPGASEKVLDQHFDVKVRRAPARDFFLGLVEDTPYNIVVHPEVSGQIDLDLKNVTVPQVMAIVKDAYGYDFERRGSVFQVYPNTVQSRIFYVNYPDLVRTGYSGMETTSTSVADINGRTDDTRNERQNSRSARQGSGSSVGSASDSNFWERIRADVESIVGREEGRRVSVNPIAGLILVRAKPDELRDVGRFLDASAVAVKRQVVLEARILEVTLSDGYRAGINWMDVANSDGELAVFGPGGNLTGSVNTQGDSSVSVTDDLTLGLFGNDFTALIDALKTQGDVQVLSNPRVSTVNNQKAIIKVGSDEFFVTDVESDTIAGTATTTNTSVELTPFFSGVSLDVTPQISAEGQVILHIHPTVSQVAEQTKQITTSAGSLTLPLAASTVRESDTMIRAENGQIVVIGGLMQNRLNTSENRIPLLGDIPLLGGLFRFASESREKTELVILLKPTVVEGPAEWSRQVNDSLNTWEGMEQSRKRDLEMSPGADHFR</sequence>
<name>A0A1G5QTH0_9GAMM</name>
<dbReference type="NCBIfam" id="TIGR02519">
    <property type="entry name" value="pilus_MshL"/>
    <property type="match status" value="1"/>
</dbReference>
<organism evidence="6 7">
    <name type="scientific">Thiohalomonas denitrificans</name>
    <dbReference type="NCBI Taxonomy" id="415747"/>
    <lineage>
        <taxon>Bacteria</taxon>
        <taxon>Pseudomonadati</taxon>
        <taxon>Pseudomonadota</taxon>
        <taxon>Gammaproteobacteria</taxon>
        <taxon>Thiohalomonadales</taxon>
        <taxon>Thiohalomonadaceae</taxon>
        <taxon>Thiohalomonas</taxon>
    </lineage>
</organism>
<dbReference type="PRINTS" id="PR00811">
    <property type="entry name" value="BCTERIALGSPD"/>
</dbReference>
<keyword evidence="3" id="KW-0998">Cell outer membrane</keyword>
<dbReference type="Gene3D" id="3.30.1370.130">
    <property type="match status" value="1"/>
</dbReference>
<dbReference type="InterPro" id="IPR011514">
    <property type="entry name" value="Secretin_N_2"/>
</dbReference>
<feature type="compositionally biased region" description="Low complexity" evidence="4">
    <location>
        <begin position="197"/>
        <end position="212"/>
    </location>
</feature>
<dbReference type="InterPro" id="IPR011662">
    <property type="entry name" value="Secretin/TonB_short_N"/>
</dbReference>
<protein>
    <submittedName>
        <fullName evidence="6">MSHA biogenesis protein MshL</fullName>
    </submittedName>
</protein>
<keyword evidence="1" id="KW-0813">Transport</keyword>
<dbReference type="Pfam" id="PF00263">
    <property type="entry name" value="Secretin"/>
    <property type="match status" value="1"/>
</dbReference>
<accession>A0A1G5QTH0</accession>
<dbReference type="OrthoDB" id="9775455at2"/>
<dbReference type="RefSeq" id="WP_092998318.1">
    <property type="nucleotide sequence ID" value="NZ_FMWD01000009.1"/>
</dbReference>
<proteinExistence type="predicted"/>
<evidence type="ECO:0000256" key="4">
    <source>
        <dbReference type="SAM" id="MobiDB-lite"/>
    </source>
</evidence>
<dbReference type="GO" id="GO:0015627">
    <property type="term" value="C:type II protein secretion system complex"/>
    <property type="evidence" value="ECO:0007669"/>
    <property type="project" value="TreeGrafter"/>
</dbReference>